<dbReference type="PROSITE" id="PS00216">
    <property type="entry name" value="SUGAR_TRANSPORT_1"/>
    <property type="match status" value="1"/>
</dbReference>
<evidence type="ECO:0000259" key="6">
    <source>
        <dbReference type="PROSITE" id="PS50850"/>
    </source>
</evidence>
<proteinExistence type="predicted"/>
<comment type="subcellular location">
    <subcellularLocation>
        <location evidence="1">Cell membrane</location>
        <topology evidence="1">Multi-pass membrane protein</topology>
    </subcellularLocation>
</comment>
<sequence>MAVLAVLAVAVGALENVPVPVLPLLQHELSLNTSQAALLTTALILSGSVTGPVTAKLADIHGGRRMLLVMTWIIVAGAGLSAFADSLPVMLAGQILQGIGVGILPVAFTLVREYVRERMALAVGLVTGPFIAGTGLGIVVAGPIADAMGRRWVFLLPTLLVAALAVAAQFALPRRKSPAALRAGREPLDWPGALLLAVALGALTFNLSRIPRTGWLSTESVVLSGVTLVTGACWVAVERRTASPLIDLRLLGRRGVWSSVVVAGVLGAGSAVPAYLFPQLLAMPSEVAGFGFTASTSQVSLYLFPAYLCAMFAGPMSGQLVRWFGARLVVAAALGVTAAGLLFAAVWHSVPWHVVLSLVVAVGIGVGTASTALYAGTIASVDPADTGVASSVNMVARGIGAAIGVQISAAALSSGTDPVTRLPTEGSFRFGFLLAAVLAVLPLAIVAFMPGRAPKTGMPEAARVADPIPGA</sequence>
<dbReference type="InterPro" id="IPR005829">
    <property type="entry name" value="Sugar_transporter_CS"/>
</dbReference>
<evidence type="ECO:0000256" key="5">
    <source>
        <dbReference type="SAM" id="Phobius"/>
    </source>
</evidence>
<gene>
    <name evidence="7" type="ORF">VSS30_20840</name>
</gene>
<keyword evidence="2 5" id="KW-0812">Transmembrane</keyword>
<dbReference type="PANTHER" id="PTHR23501">
    <property type="entry name" value="MAJOR FACILITATOR SUPERFAMILY"/>
    <property type="match status" value="1"/>
</dbReference>
<dbReference type="Proteomes" id="UP001585018">
    <property type="component" value="Unassembled WGS sequence"/>
</dbReference>
<feature type="transmembrane region" description="Helical" evidence="5">
    <location>
        <begin position="328"/>
        <end position="348"/>
    </location>
</feature>
<feature type="transmembrane region" description="Helical" evidence="5">
    <location>
        <begin position="216"/>
        <end position="237"/>
    </location>
</feature>
<feature type="transmembrane region" description="Helical" evidence="5">
    <location>
        <begin position="151"/>
        <end position="172"/>
    </location>
</feature>
<feature type="transmembrane region" description="Helical" evidence="5">
    <location>
        <begin position="37"/>
        <end position="55"/>
    </location>
</feature>
<name>A0ABV5DFI4_9ACTN</name>
<protein>
    <submittedName>
        <fullName evidence="7">MFS transporter</fullName>
    </submittedName>
</protein>
<dbReference type="RefSeq" id="WP_376719318.1">
    <property type="nucleotide sequence ID" value="NZ_JAYMRR010000011.1"/>
</dbReference>
<feature type="transmembrane region" description="Helical" evidence="5">
    <location>
        <begin position="395"/>
        <end position="416"/>
    </location>
</feature>
<feature type="transmembrane region" description="Helical" evidence="5">
    <location>
        <begin position="193"/>
        <end position="210"/>
    </location>
</feature>
<dbReference type="PROSITE" id="PS50850">
    <property type="entry name" value="MFS"/>
    <property type="match status" value="1"/>
</dbReference>
<feature type="transmembrane region" description="Helical" evidence="5">
    <location>
        <begin position="428"/>
        <end position="449"/>
    </location>
</feature>
<dbReference type="InterPro" id="IPR036259">
    <property type="entry name" value="MFS_trans_sf"/>
</dbReference>
<dbReference type="InterPro" id="IPR020846">
    <property type="entry name" value="MFS_dom"/>
</dbReference>
<dbReference type="Pfam" id="PF07690">
    <property type="entry name" value="MFS_1"/>
    <property type="match status" value="1"/>
</dbReference>
<dbReference type="PANTHER" id="PTHR23501:SF197">
    <property type="entry name" value="COMD"/>
    <property type="match status" value="1"/>
</dbReference>
<comment type="caution">
    <text evidence="7">The sequence shown here is derived from an EMBL/GenBank/DDBJ whole genome shotgun (WGS) entry which is preliminary data.</text>
</comment>
<dbReference type="Gene3D" id="1.20.1250.20">
    <property type="entry name" value="MFS general substrate transporter like domains"/>
    <property type="match status" value="1"/>
</dbReference>
<feature type="transmembrane region" description="Helical" evidence="5">
    <location>
        <begin position="123"/>
        <end position="145"/>
    </location>
</feature>
<feature type="transmembrane region" description="Helical" evidence="5">
    <location>
        <begin position="297"/>
        <end position="316"/>
    </location>
</feature>
<reference evidence="7 8" key="1">
    <citation type="submission" date="2024-01" db="EMBL/GenBank/DDBJ databases">
        <title>Genome mining of biosynthetic gene clusters to explore secondary metabolites of Streptomyces sp.</title>
        <authorList>
            <person name="Baig A."/>
            <person name="Ajitkumar Shintre N."/>
            <person name="Kumar H."/>
            <person name="Anbarasu A."/>
            <person name="Ramaiah S."/>
        </authorList>
    </citation>
    <scope>NUCLEOTIDE SEQUENCE [LARGE SCALE GENOMIC DNA]</scope>
    <source>
        <strain evidence="7 8">A03</strain>
    </source>
</reference>
<evidence type="ECO:0000256" key="2">
    <source>
        <dbReference type="ARBA" id="ARBA00022692"/>
    </source>
</evidence>
<feature type="domain" description="Major facilitator superfamily (MFS) profile" evidence="6">
    <location>
        <begin position="1"/>
        <end position="454"/>
    </location>
</feature>
<evidence type="ECO:0000256" key="1">
    <source>
        <dbReference type="ARBA" id="ARBA00004651"/>
    </source>
</evidence>
<dbReference type="EMBL" id="JAYMRR010000011">
    <property type="protein sequence ID" value="MFB8751252.1"/>
    <property type="molecule type" value="Genomic_DNA"/>
</dbReference>
<feature type="transmembrane region" description="Helical" evidence="5">
    <location>
        <begin position="354"/>
        <end position="375"/>
    </location>
</feature>
<evidence type="ECO:0000256" key="4">
    <source>
        <dbReference type="ARBA" id="ARBA00023136"/>
    </source>
</evidence>
<dbReference type="InterPro" id="IPR011701">
    <property type="entry name" value="MFS"/>
</dbReference>
<accession>A0ABV5DFI4</accession>
<dbReference type="SUPFAM" id="SSF103473">
    <property type="entry name" value="MFS general substrate transporter"/>
    <property type="match status" value="1"/>
</dbReference>
<organism evidence="7 8">
    <name type="scientific">Streptomyces parvulus</name>
    <dbReference type="NCBI Taxonomy" id="146923"/>
    <lineage>
        <taxon>Bacteria</taxon>
        <taxon>Bacillati</taxon>
        <taxon>Actinomycetota</taxon>
        <taxon>Actinomycetes</taxon>
        <taxon>Kitasatosporales</taxon>
        <taxon>Streptomycetaceae</taxon>
        <taxon>Streptomyces</taxon>
    </lineage>
</organism>
<keyword evidence="4 5" id="KW-0472">Membrane</keyword>
<feature type="transmembrane region" description="Helical" evidence="5">
    <location>
        <begin position="257"/>
        <end position="277"/>
    </location>
</feature>
<feature type="transmembrane region" description="Helical" evidence="5">
    <location>
        <begin position="90"/>
        <end position="111"/>
    </location>
</feature>
<keyword evidence="3 5" id="KW-1133">Transmembrane helix</keyword>
<keyword evidence="8" id="KW-1185">Reference proteome</keyword>
<evidence type="ECO:0000313" key="8">
    <source>
        <dbReference type="Proteomes" id="UP001585018"/>
    </source>
</evidence>
<evidence type="ECO:0000313" key="7">
    <source>
        <dbReference type="EMBL" id="MFB8751252.1"/>
    </source>
</evidence>
<feature type="transmembrane region" description="Helical" evidence="5">
    <location>
        <begin position="67"/>
        <end position="84"/>
    </location>
</feature>
<evidence type="ECO:0000256" key="3">
    <source>
        <dbReference type="ARBA" id="ARBA00022989"/>
    </source>
</evidence>